<dbReference type="PANTHER" id="PTHR15544:SF0">
    <property type="entry name" value="TETRATRICOPEPTIDE REPEAT PROTEIN 33"/>
    <property type="match status" value="1"/>
</dbReference>
<dbReference type="RefSeq" id="XP_022087811.1">
    <property type="nucleotide sequence ID" value="XM_022232119.1"/>
</dbReference>
<dbReference type="RefSeq" id="XP_022087814.1">
    <property type="nucleotide sequence ID" value="XM_022232122.1"/>
</dbReference>
<dbReference type="RefSeq" id="XP_022087817.1">
    <property type="nucleotide sequence ID" value="XM_022232125.1"/>
</dbReference>
<dbReference type="PANTHER" id="PTHR15544">
    <property type="entry name" value="OSMOSIS RESPONSIVE FACTOR"/>
    <property type="match status" value="1"/>
</dbReference>
<dbReference type="SMART" id="SM00028">
    <property type="entry name" value="TPR"/>
    <property type="match status" value="2"/>
</dbReference>
<dbReference type="SUPFAM" id="SSF48452">
    <property type="entry name" value="TPR-like"/>
    <property type="match status" value="1"/>
</dbReference>
<feature type="compositionally biased region" description="Polar residues" evidence="2">
    <location>
        <begin position="14"/>
        <end position="30"/>
    </location>
</feature>
<dbReference type="Proteomes" id="UP000694845">
    <property type="component" value="Unplaced"/>
</dbReference>
<dbReference type="PROSITE" id="PS50005">
    <property type="entry name" value="TPR"/>
    <property type="match status" value="2"/>
</dbReference>
<dbReference type="Gene3D" id="1.25.40.10">
    <property type="entry name" value="Tetratricopeptide repeat domain"/>
    <property type="match status" value="1"/>
</dbReference>
<evidence type="ECO:0000256" key="2">
    <source>
        <dbReference type="SAM" id="MobiDB-lite"/>
    </source>
</evidence>
<evidence type="ECO:0000313" key="4">
    <source>
        <dbReference type="RefSeq" id="XP_022087811.1"/>
    </source>
</evidence>
<evidence type="ECO:0000313" key="8">
    <source>
        <dbReference type="RefSeq" id="XP_022087816.1"/>
    </source>
</evidence>
<dbReference type="RefSeq" id="XP_022087816.1">
    <property type="nucleotide sequence ID" value="XM_022232124.1"/>
</dbReference>
<dbReference type="InterPro" id="IPR052658">
    <property type="entry name" value="TPR-containing"/>
</dbReference>
<evidence type="ECO:0000256" key="1">
    <source>
        <dbReference type="PROSITE-ProRule" id="PRU00339"/>
    </source>
</evidence>
<feature type="repeat" description="TPR" evidence="1">
    <location>
        <begin position="64"/>
        <end position="97"/>
    </location>
</feature>
<evidence type="ECO:0000313" key="5">
    <source>
        <dbReference type="RefSeq" id="XP_022087812.1"/>
    </source>
</evidence>
<keyword evidence="1" id="KW-0802">TPR repeat</keyword>
<gene>
    <name evidence="4 5 6 7 8 9" type="primary">LOC110977735</name>
</gene>
<feature type="repeat" description="TPR" evidence="1">
    <location>
        <begin position="132"/>
        <end position="165"/>
    </location>
</feature>
<dbReference type="AlphaFoldDB" id="A0A8B7Y5J6"/>
<dbReference type="InterPro" id="IPR011990">
    <property type="entry name" value="TPR-like_helical_dom_sf"/>
</dbReference>
<dbReference type="GeneID" id="110977735"/>
<evidence type="ECO:0000313" key="3">
    <source>
        <dbReference type="Proteomes" id="UP000694845"/>
    </source>
</evidence>
<keyword evidence="3" id="KW-1185">Reference proteome</keyword>
<accession>A0A8B7Y5J6</accession>
<name>A0A8B7Y5J6_ACAPL</name>
<dbReference type="RefSeq" id="XP_022087812.1">
    <property type="nucleotide sequence ID" value="XM_022232120.1"/>
</dbReference>
<dbReference type="OrthoDB" id="5959154at2759"/>
<protein>
    <submittedName>
        <fullName evidence="4 5">Tetratricopeptide repeat protein 33-like isoform X2</fullName>
    </submittedName>
</protein>
<evidence type="ECO:0000313" key="6">
    <source>
        <dbReference type="RefSeq" id="XP_022087814.1"/>
    </source>
</evidence>
<dbReference type="RefSeq" id="XP_022087815.1">
    <property type="nucleotide sequence ID" value="XM_022232123.1"/>
</dbReference>
<sequence length="270" mass="30574">MTTFGWKRKAGESVSKTAASKFQKVTGQQEENSDEESDNLPQSHWMKVAKQRNVILLEDARSKSKRLKEEGSILADSERYWEALKKWDEALQLTPNNETILDMKAQALLILHEVFPAVQAAELAVKSNAKWWPAHQTLGRAQLGLGEIKLAITSFSKAIHLNPTDFELWEEDLKWACFLLKQKHEMNSEKSIGKELVKDSTSEELLERRPCKDDLHVSWSQERVFVSKNDPSGSIVGVQGIVYHSGLHALNCAKRHRAVNGRSLSCSRAR</sequence>
<dbReference type="InterPro" id="IPR019734">
    <property type="entry name" value="TPR_rpt"/>
</dbReference>
<evidence type="ECO:0000313" key="7">
    <source>
        <dbReference type="RefSeq" id="XP_022087815.1"/>
    </source>
</evidence>
<feature type="region of interest" description="Disordered" evidence="2">
    <location>
        <begin position="1"/>
        <end position="44"/>
    </location>
</feature>
<proteinExistence type="predicted"/>
<evidence type="ECO:0000313" key="9">
    <source>
        <dbReference type="RefSeq" id="XP_022087817.1"/>
    </source>
</evidence>
<reference evidence="4 5" key="1">
    <citation type="submission" date="2025-04" db="UniProtKB">
        <authorList>
            <consortium name="RefSeq"/>
        </authorList>
    </citation>
    <scope>IDENTIFICATION</scope>
</reference>
<organism evidence="3 9">
    <name type="scientific">Acanthaster planci</name>
    <name type="common">Crown-of-thorns starfish</name>
    <dbReference type="NCBI Taxonomy" id="133434"/>
    <lineage>
        <taxon>Eukaryota</taxon>
        <taxon>Metazoa</taxon>
        <taxon>Echinodermata</taxon>
        <taxon>Eleutherozoa</taxon>
        <taxon>Asterozoa</taxon>
        <taxon>Asteroidea</taxon>
        <taxon>Valvatacea</taxon>
        <taxon>Valvatida</taxon>
        <taxon>Acanthasteridae</taxon>
        <taxon>Acanthaster</taxon>
    </lineage>
</organism>